<evidence type="ECO:0000313" key="4">
    <source>
        <dbReference type="Proteomes" id="UP000076481"/>
    </source>
</evidence>
<dbReference type="InterPro" id="IPR014729">
    <property type="entry name" value="Rossmann-like_a/b/a_fold"/>
</dbReference>
<sequence length="154" mass="16527">MIHLTKIICPTDYSEASHTAVRYAVDFAHRVGAHVRFLHVLHGGNIAEKTAAGYGVEIGGPRQEDVLPEHFSSLLMSEKKKGLSADVLVLKGEADSVITEQAAMWGADLIIMGSHGRTGLKRLMMGSVAEAVFRGCDIPVLLVKHDVAGRIVSA</sequence>
<dbReference type="PANTHER" id="PTHR46268:SF6">
    <property type="entry name" value="UNIVERSAL STRESS PROTEIN UP12"/>
    <property type="match status" value="1"/>
</dbReference>
<evidence type="ECO:0000313" key="3">
    <source>
        <dbReference type="EMBL" id="KZK74789.1"/>
    </source>
</evidence>
<dbReference type="InterPro" id="IPR006015">
    <property type="entry name" value="Universal_stress_UspA"/>
</dbReference>
<dbReference type="AlphaFoldDB" id="A0A165M436"/>
<evidence type="ECO:0000259" key="2">
    <source>
        <dbReference type="Pfam" id="PF00582"/>
    </source>
</evidence>
<dbReference type="SUPFAM" id="SSF52402">
    <property type="entry name" value="Adenine nucleotide alpha hydrolases-like"/>
    <property type="match status" value="1"/>
</dbReference>
<accession>A0A165M436</accession>
<dbReference type="PRINTS" id="PR01438">
    <property type="entry name" value="UNVRSLSTRESS"/>
</dbReference>
<organism evidence="3 4">
    <name type="scientific">Pelodictyon luteolum</name>
    <dbReference type="NCBI Taxonomy" id="1100"/>
    <lineage>
        <taxon>Bacteria</taxon>
        <taxon>Pseudomonadati</taxon>
        <taxon>Chlorobiota</taxon>
        <taxon>Chlorobiia</taxon>
        <taxon>Chlorobiales</taxon>
        <taxon>Chlorobiaceae</taxon>
        <taxon>Chlorobium/Pelodictyon group</taxon>
        <taxon>Pelodictyon</taxon>
    </lineage>
</organism>
<comment type="caution">
    <text evidence="3">The sequence shown here is derived from an EMBL/GenBank/DDBJ whole genome shotgun (WGS) entry which is preliminary data.</text>
</comment>
<name>A0A165M436_PELLU</name>
<dbReference type="PANTHER" id="PTHR46268">
    <property type="entry name" value="STRESS RESPONSE PROTEIN NHAX"/>
    <property type="match status" value="1"/>
</dbReference>
<protein>
    <submittedName>
        <fullName evidence="3">Universal stress protein</fullName>
    </submittedName>
</protein>
<dbReference type="RefSeq" id="WP_303681085.1">
    <property type="nucleotide sequence ID" value="NZ_LVWG01000018.1"/>
</dbReference>
<dbReference type="CDD" id="cd00293">
    <property type="entry name" value="USP-like"/>
    <property type="match status" value="1"/>
</dbReference>
<feature type="domain" description="UspA" evidence="2">
    <location>
        <begin position="5"/>
        <end position="144"/>
    </location>
</feature>
<dbReference type="InterPro" id="IPR006016">
    <property type="entry name" value="UspA"/>
</dbReference>
<dbReference type="EMBL" id="LVWG01000018">
    <property type="protein sequence ID" value="KZK74789.1"/>
    <property type="molecule type" value="Genomic_DNA"/>
</dbReference>
<evidence type="ECO:0000256" key="1">
    <source>
        <dbReference type="ARBA" id="ARBA00008791"/>
    </source>
</evidence>
<reference evidence="3 4" key="1">
    <citation type="submission" date="2016-03" db="EMBL/GenBank/DDBJ databases">
        <title>Speciation and ecological success in dimly lit waters: horizontal gene transfer in a green sulfur bacteria bloom unveiled by metagenomic assembly.</title>
        <authorList>
            <person name="Llorens-Mares T."/>
            <person name="Liu Z."/>
            <person name="Allen L.Z."/>
            <person name="Rusch D.B."/>
            <person name="Craig M.T."/>
            <person name="Dupont C.L."/>
            <person name="Bryant D.A."/>
            <person name="Casamayor E.O."/>
        </authorList>
    </citation>
    <scope>NUCLEOTIDE SEQUENCE [LARGE SCALE GENOMIC DNA]</scope>
    <source>
        <strain evidence="3">CIII</strain>
    </source>
</reference>
<dbReference type="Pfam" id="PF00582">
    <property type="entry name" value="Usp"/>
    <property type="match status" value="1"/>
</dbReference>
<dbReference type="Proteomes" id="UP000076481">
    <property type="component" value="Unassembled WGS sequence"/>
</dbReference>
<comment type="similarity">
    <text evidence="1">Belongs to the universal stress protein A family.</text>
</comment>
<proteinExistence type="inferred from homology"/>
<gene>
    <name evidence="3" type="ORF">A3K90_06110</name>
</gene>
<dbReference type="Gene3D" id="3.40.50.620">
    <property type="entry name" value="HUPs"/>
    <property type="match status" value="1"/>
</dbReference>